<evidence type="ECO:0000256" key="5">
    <source>
        <dbReference type="ARBA" id="ARBA00022989"/>
    </source>
</evidence>
<keyword evidence="10" id="KW-1185">Reference proteome</keyword>
<dbReference type="PANTHER" id="PTHR32024">
    <property type="entry name" value="TRK SYSTEM POTASSIUM UPTAKE PROTEIN TRKG-RELATED"/>
    <property type="match status" value="1"/>
</dbReference>
<feature type="transmembrane region" description="Helical" evidence="8">
    <location>
        <begin position="31"/>
        <end position="50"/>
    </location>
</feature>
<evidence type="ECO:0000256" key="7">
    <source>
        <dbReference type="ARBA" id="ARBA00023136"/>
    </source>
</evidence>
<evidence type="ECO:0000256" key="4">
    <source>
        <dbReference type="ARBA" id="ARBA00022692"/>
    </source>
</evidence>
<accession>A0A8I0KPZ9</accession>
<evidence type="ECO:0000313" key="9">
    <source>
        <dbReference type="EMBL" id="MBD3689435.1"/>
    </source>
</evidence>
<reference evidence="9 10" key="1">
    <citation type="submission" date="2020-08" db="EMBL/GenBank/DDBJ databases">
        <title>Winkia gen. nov., sp. nov., isolated from faeces of the Anser albifrons in China.</title>
        <authorList>
            <person name="Liu Q."/>
        </authorList>
    </citation>
    <scope>NUCLEOTIDE SEQUENCE [LARGE SCALE GENOMIC DNA]</scope>
    <source>
        <strain evidence="9 10">C62</strain>
    </source>
</reference>
<keyword evidence="5 8" id="KW-1133">Transmembrane helix</keyword>
<evidence type="ECO:0000313" key="10">
    <source>
        <dbReference type="Proteomes" id="UP000627538"/>
    </source>
</evidence>
<dbReference type="GO" id="GO:0005886">
    <property type="term" value="C:plasma membrane"/>
    <property type="evidence" value="ECO:0007669"/>
    <property type="project" value="UniProtKB-SubCell"/>
</dbReference>
<dbReference type="Pfam" id="PF02386">
    <property type="entry name" value="TrkH"/>
    <property type="match status" value="1"/>
</dbReference>
<feature type="transmembrane region" description="Helical" evidence="8">
    <location>
        <begin position="62"/>
        <end position="86"/>
    </location>
</feature>
<comment type="caution">
    <text evidence="9">The sequence shown here is derived from an EMBL/GenBank/DDBJ whole genome shotgun (WGS) entry which is preliminary data.</text>
</comment>
<keyword evidence="3" id="KW-1003">Cell membrane</keyword>
<evidence type="ECO:0000256" key="3">
    <source>
        <dbReference type="ARBA" id="ARBA00022475"/>
    </source>
</evidence>
<organism evidence="9 10">
    <name type="scientific">Nanchangia anserum</name>
    <dbReference type="NCBI Taxonomy" id="2692125"/>
    <lineage>
        <taxon>Bacteria</taxon>
        <taxon>Bacillati</taxon>
        <taxon>Actinomycetota</taxon>
        <taxon>Actinomycetes</taxon>
        <taxon>Actinomycetales</taxon>
        <taxon>Actinomycetaceae</taxon>
        <taxon>Nanchangia</taxon>
    </lineage>
</organism>
<evidence type="ECO:0000256" key="1">
    <source>
        <dbReference type="ARBA" id="ARBA00004651"/>
    </source>
</evidence>
<feature type="transmembrane region" description="Helical" evidence="8">
    <location>
        <begin position="214"/>
        <end position="232"/>
    </location>
</feature>
<dbReference type="AlphaFoldDB" id="A0A8I0KPZ9"/>
<sequence length="430" mass="45033">MLPIARTGAPAWPQGGAVPTWGPVIDGGAPLSVALFSATSASCVTGLIVVDTATYWTPFGQAVLLALMEIGGLGTMTVAAFVARIVRHRLSLRTRWDTAVAASAPGIGDLNRILSLTVTIAVTTQLVAATVLAVRFMVAYGYSFERAVWHAVFHAGSAYNNAGFALHTDSLAGFVHDPCVLITLALLIIIGGLGFPVIIELLGTHRLRSLHARMVVGVTAVALGVGTVFMAVCEWNNRATLANLNVVDKWVNAFFTAVSPRTAGFNSLDIAHMHPSTWFGTDILMLIGAGPASTGGGLKVTTVGVVAAITWAQVCGRDRVHVGRWRVSDHVQGQVVTLVGLASALIVGATMALMALTPYGLDRCLFEVISAFATVGLTTGITPQLPVAAQAVLVALMIIGRIGPFTLAAALSMRRQPLLYDRPVDNVLVG</sequence>
<dbReference type="GO" id="GO:0030001">
    <property type="term" value="P:metal ion transport"/>
    <property type="evidence" value="ECO:0007669"/>
    <property type="project" value="UniProtKB-ARBA"/>
</dbReference>
<dbReference type="Proteomes" id="UP000627538">
    <property type="component" value="Unassembled WGS sequence"/>
</dbReference>
<dbReference type="EMBL" id="JACRUO010000001">
    <property type="protein sequence ID" value="MBD3689435.1"/>
    <property type="molecule type" value="Genomic_DNA"/>
</dbReference>
<comment type="subcellular location">
    <subcellularLocation>
        <location evidence="1">Cell membrane</location>
        <topology evidence="1">Multi-pass membrane protein</topology>
    </subcellularLocation>
</comment>
<feature type="transmembrane region" description="Helical" evidence="8">
    <location>
        <begin position="113"/>
        <end position="138"/>
    </location>
</feature>
<dbReference type="InterPro" id="IPR003445">
    <property type="entry name" value="Cat_transpt"/>
</dbReference>
<keyword evidence="4 8" id="KW-0812">Transmembrane</keyword>
<evidence type="ECO:0000256" key="8">
    <source>
        <dbReference type="SAM" id="Phobius"/>
    </source>
</evidence>
<evidence type="ECO:0000256" key="6">
    <source>
        <dbReference type="ARBA" id="ARBA00023065"/>
    </source>
</evidence>
<feature type="transmembrane region" description="Helical" evidence="8">
    <location>
        <begin position="387"/>
        <end position="412"/>
    </location>
</feature>
<keyword evidence="2" id="KW-0813">Transport</keyword>
<proteinExistence type="predicted"/>
<feature type="transmembrane region" description="Helical" evidence="8">
    <location>
        <begin position="335"/>
        <end position="357"/>
    </location>
</feature>
<name>A0A8I0KPZ9_9ACTO</name>
<feature type="transmembrane region" description="Helical" evidence="8">
    <location>
        <begin position="180"/>
        <end position="202"/>
    </location>
</feature>
<keyword evidence="6" id="KW-0406">Ion transport</keyword>
<dbReference type="PANTHER" id="PTHR32024:SF1">
    <property type="entry name" value="KTR SYSTEM POTASSIUM UPTAKE PROTEIN B"/>
    <property type="match status" value="1"/>
</dbReference>
<gene>
    <name evidence="9" type="ORF">H8R10_04215</name>
</gene>
<evidence type="ECO:0000256" key="2">
    <source>
        <dbReference type="ARBA" id="ARBA00022448"/>
    </source>
</evidence>
<dbReference type="GO" id="GO:0008324">
    <property type="term" value="F:monoatomic cation transmembrane transporter activity"/>
    <property type="evidence" value="ECO:0007669"/>
    <property type="project" value="InterPro"/>
</dbReference>
<keyword evidence="7 8" id="KW-0472">Membrane</keyword>
<protein>
    <submittedName>
        <fullName evidence="9">TrkH family potassium uptake protein</fullName>
    </submittedName>
</protein>